<evidence type="ECO:0000313" key="3">
    <source>
        <dbReference type="Proteomes" id="UP000237819"/>
    </source>
</evidence>
<gene>
    <name evidence="2" type="ORF">C5Y93_00165</name>
</gene>
<dbReference type="InterPro" id="IPR019734">
    <property type="entry name" value="TPR_rpt"/>
</dbReference>
<dbReference type="SUPFAM" id="SSF48452">
    <property type="entry name" value="TPR-like"/>
    <property type="match status" value="1"/>
</dbReference>
<proteinExistence type="predicted"/>
<dbReference type="RefSeq" id="WP_105333361.1">
    <property type="nucleotide sequence ID" value="NZ_PUHZ01000001.1"/>
</dbReference>
<keyword evidence="1" id="KW-0802">TPR repeat</keyword>
<name>A0A2S8GUN8_9BACT</name>
<dbReference type="Proteomes" id="UP000237819">
    <property type="component" value="Unassembled WGS sequence"/>
</dbReference>
<dbReference type="AlphaFoldDB" id="A0A2S8GUN8"/>
<dbReference type="PANTHER" id="PTHR47908">
    <property type="match status" value="1"/>
</dbReference>
<organism evidence="2 3">
    <name type="scientific">Blastopirellula marina</name>
    <dbReference type="NCBI Taxonomy" id="124"/>
    <lineage>
        <taxon>Bacteria</taxon>
        <taxon>Pseudomonadati</taxon>
        <taxon>Planctomycetota</taxon>
        <taxon>Planctomycetia</taxon>
        <taxon>Pirellulales</taxon>
        <taxon>Pirellulaceae</taxon>
        <taxon>Blastopirellula</taxon>
    </lineage>
</organism>
<feature type="repeat" description="TPR" evidence="1">
    <location>
        <begin position="70"/>
        <end position="103"/>
    </location>
</feature>
<dbReference type="OrthoDB" id="272871at2"/>
<protein>
    <submittedName>
        <fullName evidence="2">Uncharacterized protein</fullName>
    </submittedName>
</protein>
<dbReference type="Gene3D" id="1.25.40.10">
    <property type="entry name" value="Tetratricopeptide repeat domain"/>
    <property type="match status" value="1"/>
</dbReference>
<sequence>MFSATIRTTYLFTTVCSLAVSIGIDGAWQAAQAQTAVQWNRQLNEARAKHDFKKAVSVLDQWIAAQPDRPELYYARGCENFFAGNFRESVNDFDKFVELDPSRRQSLWERGVSQYFAGDYSDGAQQFVDYQSYHDQDVENSAFRYLCVAKAEGVKKAQETLLPIENDTRPGLMEVFQLYQGKATPQEVLDQLAKSKLTGQAAAGYKFYTLLYVGLYYDAHGDDALAAKYLQQAADPKLLEAGSRRISRYMWDTARLAHQVVAARLKAKKPAEN</sequence>
<dbReference type="PANTHER" id="PTHR47908:SF2">
    <property type="entry name" value="TETRATRICOPEPTIDE REPEAT (TPR)-LIKE SUPERFAMILY PROTEIN"/>
    <property type="match status" value="1"/>
</dbReference>
<dbReference type="InterPro" id="IPR011990">
    <property type="entry name" value="TPR-like_helical_dom_sf"/>
</dbReference>
<comment type="caution">
    <text evidence="2">The sequence shown here is derived from an EMBL/GenBank/DDBJ whole genome shotgun (WGS) entry which is preliminary data.</text>
</comment>
<accession>A0A2S8GUN8</accession>
<evidence type="ECO:0000313" key="2">
    <source>
        <dbReference type="EMBL" id="PQO48130.1"/>
    </source>
</evidence>
<dbReference type="EMBL" id="PUHZ01000001">
    <property type="protein sequence ID" value="PQO48130.1"/>
    <property type="molecule type" value="Genomic_DNA"/>
</dbReference>
<evidence type="ECO:0000256" key="1">
    <source>
        <dbReference type="PROSITE-ProRule" id="PRU00339"/>
    </source>
</evidence>
<dbReference type="PROSITE" id="PS50005">
    <property type="entry name" value="TPR"/>
    <property type="match status" value="1"/>
</dbReference>
<reference evidence="2 3" key="1">
    <citation type="submission" date="2018-02" db="EMBL/GenBank/DDBJ databases">
        <title>Comparative genomes isolates from brazilian mangrove.</title>
        <authorList>
            <person name="Araujo J.E."/>
            <person name="Taketani R.G."/>
            <person name="Silva M.C.P."/>
            <person name="Loureco M.V."/>
            <person name="Andreote F.D."/>
        </authorList>
    </citation>
    <scope>NUCLEOTIDE SEQUENCE [LARGE SCALE GENOMIC DNA]</scope>
    <source>
        <strain evidence="2 3">Nap-Phe MGV</strain>
    </source>
</reference>